<gene>
    <name evidence="2" type="ORF">Bhyg_08017</name>
</gene>
<name>A0A9Q0N4R1_9DIPT</name>
<evidence type="ECO:0000256" key="1">
    <source>
        <dbReference type="SAM" id="Phobius"/>
    </source>
</evidence>
<sequence length="159" mass="17785">MGTLITSIQHRNGPNQRPPNSIFGNSISDQNLLSNHLICGCLGAVSCGVALITYLNYFLKHQGRRGMGILTFVVIAIFIIILMVSCKFLICQRKKKQLVVVCIEPTCPEFESDDVVFTEAPNRDLMENPPSYDRAVKMPNISHNNLQHLPPSYDKIDIV</sequence>
<feature type="transmembrane region" description="Helical" evidence="1">
    <location>
        <begin position="33"/>
        <end position="57"/>
    </location>
</feature>
<evidence type="ECO:0000313" key="2">
    <source>
        <dbReference type="EMBL" id="KAJ6643061.1"/>
    </source>
</evidence>
<organism evidence="2 3">
    <name type="scientific">Pseudolycoriella hygida</name>
    <dbReference type="NCBI Taxonomy" id="35572"/>
    <lineage>
        <taxon>Eukaryota</taxon>
        <taxon>Metazoa</taxon>
        <taxon>Ecdysozoa</taxon>
        <taxon>Arthropoda</taxon>
        <taxon>Hexapoda</taxon>
        <taxon>Insecta</taxon>
        <taxon>Pterygota</taxon>
        <taxon>Neoptera</taxon>
        <taxon>Endopterygota</taxon>
        <taxon>Diptera</taxon>
        <taxon>Nematocera</taxon>
        <taxon>Sciaroidea</taxon>
        <taxon>Sciaridae</taxon>
        <taxon>Pseudolycoriella</taxon>
    </lineage>
</organism>
<feature type="transmembrane region" description="Helical" evidence="1">
    <location>
        <begin position="69"/>
        <end position="90"/>
    </location>
</feature>
<evidence type="ECO:0000313" key="3">
    <source>
        <dbReference type="Proteomes" id="UP001151699"/>
    </source>
</evidence>
<dbReference type="EMBL" id="WJQU01000002">
    <property type="protein sequence ID" value="KAJ6643061.1"/>
    <property type="molecule type" value="Genomic_DNA"/>
</dbReference>
<reference evidence="2" key="1">
    <citation type="submission" date="2022-07" db="EMBL/GenBank/DDBJ databases">
        <authorList>
            <person name="Trinca V."/>
            <person name="Uliana J.V.C."/>
            <person name="Torres T.T."/>
            <person name="Ward R.J."/>
            <person name="Monesi N."/>
        </authorList>
    </citation>
    <scope>NUCLEOTIDE SEQUENCE</scope>
    <source>
        <strain evidence="2">HSMRA1968</strain>
        <tissue evidence="2">Whole embryos</tissue>
    </source>
</reference>
<keyword evidence="1" id="KW-0472">Membrane</keyword>
<dbReference type="Proteomes" id="UP001151699">
    <property type="component" value="Chromosome B"/>
</dbReference>
<keyword evidence="1" id="KW-1133">Transmembrane helix</keyword>
<protein>
    <submittedName>
        <fullName evidence="2">Uncharacterized protein</fullName>
    </submittedName>
</protein>
<keyword evidence="1" id="KW-0812">Transmembrane</keyword>
<keyword evidence="3" id="KW-1185">Reference proteome</keyword>
<accession>A0A9Q0N4R1</accession>
<dbReference type="AlphaFoldDB" id="A0A9Q0N4R1"/>
<comment type="caution">
    <text evidence="2">The sequence shown here is derived from an EMBL/GenBank/DDBJ whole genome shotgun (WGS) entry which is preliminary data.</text>
</comment>
<dbReference type="OrthoDB" id="10429770at2759"/>
<proteinExistence type="predicted"/>